<feature type="domain" description="Ferritin-like diiron" evidence="1">
    <location>
        <begin position="21"/>
        <end position="180"/>
    </location>
</feature>
<dbReference type="GO" id="GO:0016491">
    <property type="term" value="F:oxidoreductase activity"/>
    <property type="evidence" value="ECO:0007669"/>
    <property type="project" value="InterPro"/>
</dbReference>
<dbReference type="AlphaFoldDB" id="A0A3G1IV03"/>
<dbReference type="InterPro" id="IPR003251">
    <property type="entry name" value="Rr_diiron-bd_dom"/>
</dbReference>
<name>A0A3G1IV03_9EUKA</name>
<protein>
    <submittedName>
        <fullName evidence="2">Rubrerythrin</fullName>
    </submittedName>
</protein>
<gene>
    <name evidence="2" type="primary">rbrA</name>
</gene>
<accession>A0A3G1IV03</accession>
<dbReference type="GO" id="GO:0046872">
    <property type="term" value="F:metal ion binding"/>
    <property type="evidence" value="ECO:0007669"/>
    <property type="project" value="InterPro"/>
</dbReference>
<proteinExistence type="predicted"/>
<dbReference type="InterPro" id="IPR052753">
    <property type="entry name" value="Rbr2/Nigerythrin"/>
</dbReference>
<dbReference type="InterPro" id="IPR009040">
    <property type="entry name" value="Ferritin-like_diiron"/>
</dbReference>
<dbReference type="SUPFAM" id="SSF47240">
    <property type="entry name" value="Ferritin-like"/>
    <property type="match status" value="1"/>
</dbReference>
<evidence type="ECO:0000259" key="1">
    <source>
        <dbReference type="PROSITE" id="PS50905"/>
    </source>
</evidence>
<organism evidence="2">
    <name type="scientific">Glaucocystis sp. BBH</name>
    <dbReference type="NCBI Taxonomy" id="2023628"/>
    <lineage>
        <taxon>Eukaryota</taxon>
        <taxon>Glaucocystophyceae</taxon>
        <taxon>Glaucocystales</taxon>
        <taxon>Glaucocystaceae</taxon>
        <taxon>Glaucocystis</taxon>
    </lineage>
</organism>
<dbReference type="EMBL" id="MF167424">
    <property type="protein sequence ID" value="ASQ39859.1"/>
    <property type="molecule type" value="Genomic_DNA"/>
</dbReference>
<keyword evidence="2" id="KW-0934">Plastid</keyword>
<dbReference type="Pfam" id="PF02915">
    <property type="entry name" value="Rubrerythrin"/>
    <property type="match status" value="2"/>
</dbReference>
<dbReference type="CDD" id="cd01041">
    <property type="entry name" value="Rubrerythrin"/>
    <property type="match status" value="1"/>
</dbReference>
<geneLocation type="plastid" evidence="2"/>
<dbReference type="InterPro" id="IPR012347">
    <property type="entry name" value="Ferritin-like"/>
</dbReference>
<dbReference type="PROSITE" id="PS50905">
    <property type="entry name" value="FERRITIN_LIKE"/>
    <property type="match status" value="1"/>
</dbReference>
<reference evidence="2" key="1">
    <citation type="submission" date="2017-05" db="EMBL/GenBank/DDBJ databases">
        <title>Plastid comparative genomics reveals ancient divergence between Glaucophyte genera.</title>
        <authorList>
            <person name="Figueroa-Martinez F.J."/>
            <person name="Jackson C."/>
            <person name="Reyes-Prieto A."/>
        </authorList>
    </citation>
    <scope>NUCLEOTIDE SEQUENCE</scope>
    <source>
        <strain evidence="2">BBH</strain>
    </source>
</reference>
<sequence length="180" mass="20169">MSLTYNQEDFMGIDRFFQDAVHCETTDLNAASSIEVEMYEHDCLYPTFAEIARKSGQPEIGAMFDAIAQEEGEHAELLKTLYSELSVKDSEETLEAKRLVSTIESQMEAVVSDPRGLLRALETALEVETIESQKTYPAFARLAAQQGNMKVAAAFEQIVKSETKHASWVKRALENLLEVI</sequence>
<dbReference type="PANTHER" id="PTHR33746">
    <property type="entry name" value="RUBRERYTHRIN"/>
    <property type="match status" value="1"/>
</dbReference>
<evidence type="ECO:0000313" key="2">
    <source>
        <dbReference type="EMBL" id="ASQ39859.1"/>
    </source>
</evidence>
<dbReference type="PANTHER" id="PTHR33746:SF4">
    <property type="entry name" value="RUBRERYTHRIN"/>
    <property type="match status" value="1"/>
</dbReference>
<dbReference type="InterPro" id="IPR009078">
    <property type="entry name" value="Ferritin-like_SF"/>
</dbReference>
<dbReference type="Gene3D" id="1.20.1260.10">
    <property type="match status" value="1"/>
</dbReference>